<dbReference type="InterPro" id="IPR027417">
    <property type="entry name" value="P-loop_NTPase"/>
</dbReference>
<evidence type="ECO:0000256" key="2">
    <source>
        <dbReference type="ARBA" id="ARBA00022448"/>
    </source>
</evidence>
<evidence type="ECO:0000256" key="1">
    <source>
        <dbReference type="ARBA" id="ARBA00005417"/>
    </source>
</evidence>
<dbReference type="InterPro" id="IPR003439">
    <property type="entry name" value="ABC_transporter-like_ATP-bd"/>
</dbReference>
<dbReference type="EMBL" id="BAABAZ010000004">
    <property type="protein sequence ID" value="GAA4283477.1"/>
    <property type="molecule type" value="Genomic_DNA"/>
</dbReference>
<dbReference type="PROSITE" id="PS50893">
    <property type="entry name" value="ABC_TRANSPORTER_2"/>
    <property type="match status" value="2"/>
</dbReference>
<dbReference type="InterPro" id="IPR003593">
    <property type="entry name" value="AAA+_ATPase"/>
</dbReference>
<comment type="similarity">
    <text evidence="1">Belongs to the ABC transporter superfamily.</text>
</comment>
<protein>
    <submittedName>
        <fullName evidence="7">ABC transporter ATP-binding protein</fullName>
    </submittedName>
</protein>
<dbReference type="RefSeq" id="WP_236863533.1">
    <property type="nucleotide sequence ID" value="NZ_BAABAZ010000004.1"/>
</dbReference>
<evidence type="ECO:0000256" key="5">
    <source>
        <dbReference type="SAM" id="MobiDB-lite"/>
    </source>
</evidence>
<dbReference type="SUPFAM" id="SSF52540">
    <property type="entry name" value="P-loop containing nucleoside triphosphate hydrolases"/>
    <property type="match status" value="2"/>
</dbReference>
<dbReference type="PANTHER" id="PTHR43776">
    <property type="entry name" value="TRANSPORT ATP-BINDING PROTEIN"/>
    <property type="match status" value="1"/>
</dbReference>
<organism evidence="7 8">
    <name type="scientific">Brevibacterium daeguense</name>
    <dbReference type="NCBI Taxonomy" id="909936"/>
    <lineage>
        <taxon>Bacteria</taxon>
        <taxon>Bacillati</taxon>
        <taxon>Actinomycetota</taxon>
        <taxon>Actinomycetes</taxon>
        <taxon>Micrococcales</taxon>
        <taxon>Brevibacteriaceae</taxon>
        <taxon>Brevibacterium</taxon>
    </lineage>
</organism>
<feature type="region of interest" description="Disordered" evidence="5">
    <location>
        <begin position="1"/>
        <end position="47"/>
    </location>
</feature>
<evidence type="ECO:0000313" key="8">
    <source>
        <dbReference type="Proteomes" id="UP001501586"/>
    </source>
</evidence>
<dbReference type="SMART" id="SM00382">
    <property type="entry name" value="AAA"/>
    <property type="match status" value="2"/>
</dbReference>
<dbReference type="PANTHER" id="PTHR43776:SF7">
    <property type="entry name" value="D,D-DIPEPTIDE TRANSPORT ATP-BINDING PROTEIN DDPF-RELATED"/>
    <property type="match status" value="1"/>
</dbReference>
<dbReference type="InterPro" id="IPR017871">
    <property type="entry name" value="ABC_transporter-like_CS"/>
</dbReference>
<accession>A0ABP8EHP4</accession>
<keyword evidence="8" id="KW-1185">Reference proteome</keyword>
<feature type="region of interest" description="Disordered" evidence="5">
    <location>
        <begin position="320"/>
        <end position="348"/>
    </location>
</feature>
<reference evidence="8" key="1">
    <citation type="journal article" date="2019" name="Int. J. Syst. Evol. Microbiol.">
        <title>The Global Catalogue of Microorganisms (GCM) 10K type strain sequencing project: providing services to taxonomists for standard genome sequencing and annotation.</title>
        <authorList>
            <consortium name="The Broad Institute Genomics Platform"/>
            <consortium name="The Broad Institute Genome Sequencing Center for Infectious Disease"/>
            <person name="Wu L."/>
            <person name="Ma J."/>
        </authorList>
    </citation>
    <scope>NUCLEOTIDE SEQUENCE [LARGE SCALE GENOMIC DNA]</scope>
    <source>
        <strain evidence="8">JCM 17458</strain>
    </source>
</reference>
<evidence type="ECO:0000313" key="7">
    <source>
        <dbReference type="EMBL" id="GAA4283477.1"/>
    </source>
</evidence>
<dbReference type="InterPro" id="IPR050319">
    <property type="entry name" value="ABC_transp_ATP-bind"/>
</dbReference>
<keyword evidence="3" id="KW-0547">Nucleotide-binding</keyword>
<evidence type="ECO:0000259" key="6">
    <source>
        <dbReference type="PROSITE" id="PS50893"/>
    </source>
</evidence>
<dbReference type="Proteomes" id="UP001501586">
    <property type="component" value="Unassembled WGS sequence"/>
</dbReference>
<dbReference type="PROSITE" id="PS00211">
    <property type="entry name" value="ABC_TRANSPORTER_1"/>
    <property type="match status" value="2"/>
</dbReference>
<feature type="domain" description="ABC transporter" evidence="6">
    <location>
        <begin position="54"/>
        <end position="309"/>
    </location>
</feature>
<comment type="caution">
    <text evidence="7">The sequence shown here is derived from an EMBL/GenBank/DDBJ whole genome shotgun (WGS) entry which is preliminary data.</text>
</comment>
<dbReference type="Pfam" id="PF08352">
    <property type="entry name" value="oligo_HPY"/>
    <property type="match status" value="2"/>
</dbReference>
<gene>
    <name evidence="7" type="ORF">GCM10022261_10080</name>
</gene>
<evidence type="ECO:0000256" key="3">
    <source>
        <dbReference type="ARBA" id="ARBA00022741"/>
    </source>
</evidence>
<dbReference type="Pfam" id="PF00005">
    <property type="entry name" value="ABC_tran"/>
    <property type="match status" value="2"/>
</dbReference>
<keyword evidence="2" id="KW-0813">Transport</keyword>
<dbReference type="Gene3D" id="3.40.50.300">
    <property type="entry name" value="P-loop containing nucleotide triphosphate hydrolases"/>
    <property type="match status" value="2"/>
</dbReference>
<proteinExistence type="inferred from homology"/>
<name>A0ABP8EHP4_9MICO</name>
<dbReference type="InterPro" id="IPR013563">
    <property type="entry name" value="Oligopep_ABC_C"/>
</dbReference>
<evidence type="ECO:0000256" key="4">
    <source>
        <dbReference type="ARBA" id="ARBA00022840"/>
    </source>
</evidence>
<dbReference type="CDD" id="cd03257">
    <property type="entry name" value="ABC_NikE_OppD_transporters"/>
    <property type="match status" value="2"/>
</dbReference>
<dbReference type="NCBIfam" id="NF008453">
    <property type="entry name" value="PRK11308.1"/>
    <property type="match status" value="2"/>
</dbReference>
<sequence>MTPTRQQRPHVPGARGGRGSGPRGASRAQPDVQVTALSSGSAWHERRESGANVLEIDSLEIEAVASGSAVIDDVSLALRPAEILALVGESGSGKTTVGLSVLGHFRPGLRHGGGTVTLYPSHTDRPAEMTALDDAALRRLRGARVTYIPQDPALSLNPGIRVGEQIREVLDIHNFGASAEERTERVRSVLAEVGLPGDDAYQARYPHQLSGGQQQRIGIAMAFAMYPDVLVLDEPTTGLDVTTQAQVLDTVRDMTVRHQVASLYITHDLAVVSEIADRVAVMLRGRIVEENTTEEVLGSPQHAYTRKLLAAVPDLAGRNRIGETAEPGAPAGSVHEPEAPAGSSAGFAGRPEAGSAAAAVRAAGASAVVLEVSELGLAYGENTVLDGIDLELEAGECTLLLGESGSGKTTLSRSIAGILDSYTGRVCYRGEELAKNTRQRTLDQRKQIQYIFQSPFSSLNPRRTLGQSLAVPLEMSGELNAAGRRDRVKDALDAVRLGRQFYSRRPGDLSGGERQRAAIARALVNMPSVLICDEITSALDVSVQASILALLRTLQEERGLAMLFVTHNIALARHIASRVAVLNKGVLVEAGPVDEVLDTPQHAYTRELLTNVPKL</sequence>
<feature type="domain" description="ABC transporter" evidence="6">
    <location>
        <begin position="370"/>
        <end position="609"/>
    </location>
</feature>
<dbReference type="GO" id="GO:0005524">
    <property type="term" value="F:ATP binding"/>
    <property type="evidence" value="ECO:0007669"/>
    <property type="project" value="UniProtKB-KW"/>
</dbReference>
<keyword evidence="4 7" id="KW-0067">ATP-binding</keyword>